<feature type="domain" description="2Fe-2S ferredoxin-type" evidence="4">
    <location>
        <begin position="3"/>
        <end position="93"/>
    </location>
</feature>
<organism evidence="6 7">
    <name type="scientific">Massilia cellulosiltytica</name>
    <dbReference type="NCBI Taxonomy" id="2683234"/>
    <lineage>
        <taxon>Bacteria</taxon>
        <taxon>Pseudomonadati</taxon>
        <taxon>Pseudomonadota</taxon>
        <taxon>Betaproteobacteria</taxon>
        <taxon>Burkholderiales</taxon>
        <taxon>Oxalobacteraceae</taxon>
        <taxon>Telluria group</taxon>
        <taxon>Massilia</taxon>
    </lineage>
</organism>
<keyword evidence="2" id="KW-0001">2Fe-2S</keyword>
<keyword evidence="2" id="KW-0411">Iron-sulfur</keyword>
<feature type="domain" description="FAD-binding FR-type" evidence="5">
    <location>
        <begin position="100"/>
        <end position="200"/>
    </location>
</feature>
<dbReference type="EMBL" id="WSES01000010">
    <property type="protein sequence ID" value="MVW63897.1"/>
    <property type="molecule type" value="Genomic_DNA"/>
</dbReference>
<comment type="cofactor">
    <cofactor evidence="1">
        <name>FAD</name>
        <dbReference type="ChEBI" id="CHEBI:57692"/>
    </cofactor>
</comment>
<dbReference type="InterPro" id="IPR006058">
    <property type="entry name" value="2Fe2S_fd_BS"/>
</dbReference>
<dbReference type="InterPro" id="IPR050415">
    <property type="entry name" value="MRET"/>
</dbReference>
<dbReference type="InterPro" id="IPR001433">
    <property type="entry name" value="OxRdtase_FAD/NAD-bd"/>
</dbReference>
<dbReference type="PROSITE" id="PS51085">
    <property type="entry name" value="2FE2S_FER_2"/>
    <property type="match status" value="1"/>
</dbReference>
<dbReference type="Pfam" id="PF00970">
    <property type="entry name" value="FAD_binding_6"/>
    <property type="match status" value="1"/>
</dbReference>
<dbReference type="AlphaFoldDB" id="A0A7X3G740"/>
<evidence type="ECO:0000256" key="3">
    <source>
        <dbReference type="ARBA" id="ARBA00034078"/>
    </source>
</evidence>
<dbReference type="InterPro" id="IPR017938">
    <property type="entry name" value="Riboflavin_synthase-like_b-brl"/>
</dbReference>
<dbReference type="CDD" id="cd06189">
    <property type="entry name" value="flavin_oxioreductase"/>
    <property type="match status" value="1"/>
</dbReference>
<dbReference type="InterPro" id="IPR001709">
    <property type="entry name" value="Flavoprot_Pyr_Nucl_cyt_Rdtase"/>
</dbReference>
<dbReference type="SUPFAM" id="SSF63380">
    <property type="entry name" value="Riboflavin synthase domain-like"/>
    <property type="match status" value="1"/>
</dbReference>
<dbReference type="InterPro" id="IPR001041">
    <property type="entry name" value="2Fe-2S_ferredoxin-type"/>
</dbReference>
<comment type="cofactor">
    <cofactor evidence="3">
        <name>[2Fe-2S] cluster</name>
        <dbReference type="ChEBI" id="CHEBI:190135"/>
    </cofactor>
</comment>
<evidence type="ECO:0000256" key="1">
    <source>
        <dbReference type="ARBA" id="ARBA00001974"/>
    </source>
</evidence>
<evidence type="ECO:0000259" key="5">
    <source>
        <dbReference type="PROSITE" id="PS51384"/>
    </source>
</evidence>
<dbReference type="Gene3D" id="2.40.30.10">
    <property type="entry name" value="Translation factors"/>
    <property type="match status" value="1"/>
</dbReference>
<dbReference type="RefSeq" id="WP_056126447.1">
    <property type="nucleotide sequence ID" value="NZ_WSES01000010.1"/>
</dbReference>
<dbReference type="PRINTS" id="PR00410">
    <property type="entry name" value="PHEHYDRXLASE"/>
</dbReference>
<sequence length="342" mass="37395">MTFQITVQPSGHHYDCDADETVLAAAIRSGIGLPYGCKNGACGSCKGKVVEGTIHHKPHQARALTDQEKLQGLALMCCAVPEGDVVIEAREVGGSSEYPVRKMPTRVTAIRRAAPDVAILTLQLPANEALAYRAGQYIEFMLKDGKRRAYSIASAPSLGGPVELHIRHLPGGVFTDHVFGAMKERDILRFEGPLGTFFLREDSDKPIVLLASGTGFAPVKALVEHMIHLKSERPVALYWGGRRPQDLYMHALCEQWARELPHFTYVPVISDALPEDGWTGRTGFVHAAVMQDIPDLSNHQVYACGAPVMVDSARRDYVEQCGLPADEFYADAFTTEADLAQP</sequence>
<dbReference type="PROSITE" id="PS00197">
    <property type="entry name" value="2FE2S_FER_1"/>
    <property type="match status" value="1"/>
</dbReference>
<dbReference type="SUPFAM" id="SSF54292">
    <property type="entry name" value="2Fe-2S ferredoxin-like"/>
    <property type="match status" value="1"/>
</dbReference>
<keyword evidence="2" id="KW-0479">Metal-binding</keyword>
<dbReference type="PANTHER" id="PTHR47354:SF5">
    <property type="entry name" value="PROTEIN RFBI"/>
    <property type="match status" value="1"/>
</dbReference>
<name>A0A7X3G740_9BURK</name>
<dbReference type="PANTHER" id="PTHR47354">
    <property type="entry name" value="NADH OXIDOREDUCTASE HCR"/>
    <property type="match status" value="1"/>
</dbReference>
<dbReference type="Pfam" id="PF00175">
    <property type="entry name" value="NAD_binding_1"/>
    <property type="match status" value="1"/>
</dbReference>
<dbReference type="InterPro" id="IPR012675">
    <property type="entry name" value="Beta-grasp_dom_sf"/>
</dbReference>
<gene>
    <name evidence="6" type="ORF">GPY61_28615</name>
</gene>
<comment type="caution">
    <text evidence="6">The sequence shown here is derived from an EMBL/GenBank/DDBJ whole genome shotgun (WGS) entry which is preliminary data.</text>
</comment>
<dbReference type="InterPro" id="IPR008333">
    <property type="entry name" value="Cbr1-like_FAD-bd_dom"/>
</dbReference>
<dbReference type="SUPFAM" id="SSF52343">
    <property type="entry name" value="Ferredoxin reductase-like, C-terminal NADP-linked domain"/>
    <property type="match status" value="1"/>
</dbReference>
<dbReference type="Pfam" id="PF00111">
    <property type="entry name" value="Fer2"/>
    <property type="match status" value="1"/>
</dbReference>
<dbReference type="Gene3D" id="3.10.20.30">
    <property type="match status" value="1"/>
</dbReference>
<dbReference type="PRINTS" id="PR00371">
    <property type="entry name" value="FPNCR"/>
</dbReference>
<dbReference type="InterPro" id="IPR017927">
    <property type="entry name" value="FAD-bd_FR_type"/>
</dbReference>
<accession>A0A7X3G740</accession>
<dbReference type="InterPro" id="IPR036010">
    <property type="entry name" value="2Fe-2S_ferredoxin-like_sf"/>
</dbReference>
<evidence type="ECO:0000259" key="4">
    <source>
        <dbReference type="PROSITE" id="PS51085"/>
    </source>
</evidence>
<dbReference type="GO" id="GO:0051537">
    <property type="term" value="F:2 iron, 2 sulfur cluster binding"/>
    <property type="evidence" value="ECO:0007669"/>
    <property type="project" value="UniProtKB-KW"/>
</dbReference>
<protein>
    <submittedName>
        <fullName evidence="6">2Fe-2S iron-sulfur cluster binding domain-containing protein</fullName>
    </submittedName>
</protein>
<dbReference type="PROSITE" id="PS51384">
    <property type="entry name" value="FAD_FR"/>
    <property type="match status" value="1"/>
</dbReference>
<proteinExistence type="predicted"/>
<keyword evidence="2" id="KW-0408">Iron</keyword>
<reference evidence="6 7" key="1">
    <citation type="submission" date="2019-12" db="EMBL/GenBank/DDBJ databases">
        <authorList>
            <person name="Li C."/>
            <person name="Zhao J."/>
        </authorList>
    </citation>
    <scope>NUCLEOTIDE SEQUENCE [LARGE SCALE GENOMIC DNA]</scope>
    <source>
        <strain evidence="6 7">NEAU-DD11</strain>
    </source>
</reference>
<evidence type="ECO:0000313" key="6">
    <source>
        <dbReference type="EMBL" id="MVW63897.1"/>
    </source>
</evidence>
<dbReference type="CDD" id="cd00207">
    <property type="entry name" value="fer2"/>
    <property type="match status" value="1"/>
</dbReference>
<evidence type="ECO:0000256" key="2">
    <source>
        <dbReference type="ARBA" id="ARBA00022714"/>
    </source>
</evidence>
<dbReference type="GO" id="GO:0016491">
    <property type="term" value="F:oxidoreductase activity"/>
    <property type="evidence" value="ECO:0007669"/>
    <property type="project" value="InterPro"/>
</dbReference>
<keyword evidence="7" id="KW-1185">Reference proteome</keyword>
<evidence type="ECO:0000313" key="7">
    <source>
        <dbReference type="Proteomes" id="UP000443353"/>
    </source>
</evidence>
<dbReference type="Proteomes" id="UP000443353">
    <property type="component" value="Unassembled WGS sequence"/>
</dbReference>
<dbReference type="Gene3D" id="3.40.50.80">
    <property type="entry name" value="Nucleotide-binding domain of ferredoxin-NADP reductase (FNR) module"/>
    <property type="match status" value="1"/>
</dbReference>
<dbReference type="InterPro" id="IPR039261">
    <property type="entry name" value="FNR_nucleotide-bd"/>
</dbReference>